<keyword evidence="3 7" id="KW-0812">Transmembrane</keyword>
<name>A0A1M7PJM4_9HYPH</name>
<keyword evidence="5 7" id="KW-0472">Membrane</keyword>
<feature type="transmembrane region" description="Helical" evidence="7">
    <location>
        <begin position="138"/>
        <end position="161"/>
    </location>
</feature>
<evidence type="ECO:0000256" key="2">
    <source>
        <dbReference type="ARBA" id="ARBA00007802"/>
    </source>
</evidence>
<accession>A0A1M7PJM4</accession>
<dbReference type="EMBL" id="FRBW01000008">
    <property type="protein sequence ID" value="SHN17350.1"/>
    <property type="molecule type" value="Genomic_DNA"/>
</dbReference>
<evidence type="ECO:0000256" key="3">
    <source>
        <dbReference type="ARBA" id="ARBA00022692"/>
    </source>
</evidence>
<evidence type="ECO:0000313" key="9">
    <source>
        <dbReference type="Proteomes" id="UP000186002"/>
    </source>
</evidence>
<sequence>MASFITETLQLIDDAVSSYATTVFQGVSSEINTVLVAAGLVGLALIAVNSILAFSTVSMRSYITWSVRYIIVLAIATTWSQFEPIYKIVTDVPQNYGGALLSAAGAGISDDAGLNAAMDEMVTSIFDYSDQMNEESGWLGISISAVLLMVLGAIMACVAIVISTIGKVGLGLAISIAPLAIAALAFNGTRQLFESWSRMTIGIALIPLVLAGIMGAVIGVATQILNSTPAATDLSDIAGFVIVALAAIFMMKNVPSYATGLAGSVVAVGTGVADAIRMTKTVASVAASPVTAAYSAAARMDAGRQAAAGVQERGGGRSAQMAAFITQASRMSRDRQRYSDLSYMRGPSGSPSVKHPKSPSEK</sequence>
<keyword evidence="4 7" id="KW-1133">Transmembrane helix</keyword>
<dbReference type="GO" id="GO:0016020">
    <property type="term" value="C:membrane"/>
    <property type="evidence" value="ECO:0007669"/>
    <property type="project" value="UniProtKB-SubCell"/>
</dbReference>
<dbReference type="InterPro" id="IPR007688">
    <property type="entry name" value="Conjugal_tfr_TrbL/VirB6"/>
</dbReference>
<comment type="similarity">
    <text evidence="2">Belongs to the TrbL/VirB6 family.</text>
</comment>
<evidence type="ECO:0000256" key="5">
    <source>
        <dbReference type="ARBA" id="ARBA00023136"/>
    </source>
</evidence>
<evidence type="ECO:0000256" key="6">
    <source>
        <dbReference type="SAM" id="MobiDB-lite"/>
    </source>
</evidence>
<feature type="region of interest" description="Disordered" evidence="6">
    <location>
        <begin position="328"/>
        <end position="362"/>
    </location>
</feature>
<feature type="transmembrane region" description="Helical" evidence="7">
    <location>
        <begin position="168"/>
        <end position="187"/>
    </location>
</feature>
<reference evidence="8 9" key="1">
    <citation type="submission" date="2016-11" db="EMBL/GenBank/DDBJ databases">
        <authorList>
            <person name="Jaros S."/>
            <person name="Januszkiewicz K."/>
            <person name="Wedrychowicz H."/>
        </authorList>
    </citation>
    <scope>NUCLEOTIDE SEQUENCE [LARGE SCALE GENOMIC DNA]</scope>
    <source>
        <strain evidence="8 9">DSM 22153</strain>
    </source>
</reference>
<feature type="transmembrane region" description="Helical" evidence="7">
    <location>
        <begin position="62"/>
        <end position="82"/>
    </location>
</feature>
<feature type="transmembrane region" description="Helical" evidence="7">
    <location>
        <begin position="234"/>
        <end position="251"/>
    </location>
</feature>
<dbReference type="OrthoDB" id="8101026at2"/>
<dbReference type="STRING" id="735517.SAMN05444272_4471"/>
<evidence type="ECO:0000256" key="4">
    <source>
        <dbReference type="ARBA" id="ARBA00022989"/>
    </source>
</evidence>
<dbReference type="AlphaFoldDB" id="A0A1M7PJM4"/>
<keyword evidence="9" id="KW-1185">Reference proteome</keyword>
<protein>
    <submittedName>
        <fullName evidence="8">Type IV secretion system protein VirB6</fullName>
    </submittedName>
</protein>
<feature type="transmembrane region" description="Helical" evidence="7">
    <location>
        <begin position="257"/>
        <end position="276"/>
    </location>
</feature>
<comment type="subcellular location">
    <subcellularLocation>
        <location evidence="1">Membrane</location>
        <topology evidence="1">Multi-pass membrane protein</topology>
    </subcellularLocation>
</comment>
<evidence type="ECO:0000256" key="1">
    <source>
        <dbReference type="ARBA" id="ARBA00004141"/>
    </source>
</evidence>
<dbReference type="Pfam" id="PF04610">
    <property type="entry name" value="TrbL"/>
    <property type="match status" value="1"/>
</dbReference>
<organism evidence="8 9">
    <name type="scientific">Roseibium suaedae</name>
    <dbReference type="NCBI Taxonomy" id="735517"/>
    <lineage>
        <taxon>Bacteria</taxon>
        <taxon>Pseudomonadati</taxon>
        <taxon>Pseudomonadota</taxon>
        <taxon>Alphaproteobacteria</taxon>
        <taxon>Hyphomicrobiales</taxon>
        <taxon>Stappiaceae</taxon>
        <taxon>Roseibium</taxon>
    </lineage>
</organism>
<feature type="transmembrane region" description="Helical" evidence="7">
    <location>
        <begin position="34"/>
        <end position="55"/>
    </location>
</feature>
<feature type="transmembrane region" description="Helical" evidence="7">
    <location>
        <begin position="199"/>
        <end position="222"/>
    </location>
</feature>
<dbReference type="RefSeq" id="WP_073015581.1">
    <property type="nucleotide sequence ID" value="NZ_FRBW01000008.1"/>
</dbReference>
<evidence type="ECO:0000256" key="7">
    <source>
        <dbReference type="SAM" id="Phobius"/>
    </source>
</evidence>
<proteinExistence type="inferred from homology"/>
<dbReference type="Proteomes" id="UP000186002">
    <property type="component" value="Unassembled WGS sequence"/>
</dbReference>
<dbReference type="GO" id="GO:0030255">
    <property type="term" value="P:protein secretion by the type IV secretion system"/>
    <property type="evidence" value="ECO:0007669"/>
    <property type="project" value="InterPro"/>
</dbReference>
<gene>
    <name evidence="8" type="ORF">SAMN05444272_4471</name>
</gene>
<evidence type="ECO:0000313" key="8">
    <source>
        <dbReference type="EMBL" id="SHN17350.1"/>
    </source>
</evidence>